<proteinExistence type="predicted"/>
<name>A0A7V3ZUG9_UNCW3</name>
<comment type="caution">
    <text evidence="1">The sequence shown here is derived from an EMBL/GenBank/DDBJ whole genome shotgun (WGS) entry which is preliminary data.</text>
</comment>
<accession>A0A7V3ZUG9</accession>
<evidence type="ECO:0000313" key="1">
    <source>
        <dbReference type="EMBL" id="HGK63283.1"/>
    </source>
</evidence>
<sequence length="380" mass="44889">MLSYLFLRHLLFFNFLNFLPTDRIYYRLLVIDFNFYNNAFSGKDYNYYNGKYLNEKDKSYILKTIPSSGLKLFFKGNLDFLTFTYRFWELTLSLNLKSKGRIEKEIFELIFWGNQLNRFYQIKESGGEVYVFGEIKNRFCLSLKKSLNIFWAINYFDGYYYLQTKDNYVKLLTTSSFLNFYGELNYRKSSGGKGFGIDLGFFKKIGKERTFQLIIENLCQHVYWCKENYQGKIILKIDSLNFNRLKTGNCYSLIKEEKKINNFATNLLPTIIILSLENQLKNYLKINFGLNLAMKEYFKISSCLNYQPFNFLNLAASLDFYFPISNNLPFNYFSLELGGGLSLQIKKFDIFILQKYYDGILLTAKGFSFKLGCGYTFASF</sequence>
<protein>
    <recommendedName>
        <fullName evidence="2">DUF5723 domain-containing protein</fullName>
    </recommendedName>
</protein>
<dbReference type="EMBL" id="DTDR01000052">
    <property type="protein sequence ID" value="HGK63283.1"/>
    <property type="molecule type" value="Genomic_DNA"/>
</dbReference>
<evidence type="ECO:0008006" key="2">
    <source>
        <dbReference type="Google" id="ProtNLM"/>
    </source>
</evidence>
<gene>
    <name evidence="1" type="ORF">ENU74_01605</name>
</gene>
<dbReference type="AlphaFoldDB" id="A0A7V3ZUG9"/>
<organism evidence="1">
    <name type="scientific">candidate division WOR-3 bacterium</name>
    <dbReference type="NCBI Taxonomy" id="2052148"/>
    <lineage>
        <taxon>Bacteria</taxon>
        <taxon>Bacteria division WOR-3</taxon>
    </lineage>
</organism>
<reference evidence="1" key="1">
    <citation type="journal article" date="2020" name="mSystems">
        <title>Genome- and Community-Level Interaction Insights into Carbon Utilization and Element Cycling Functions of Hydrothermarchaeota in Hydrothermal Sediment.</title>
        <authorList>
            <person name="Zhou Z."/>
            <person name="Liu Y."/>
            <person name="Xu W."/>
            <person name="Pan J."/>
            <person name="Luo Z.H."/>
            <person name="Li M."/>
        </authorList>
    </citation>
    <scope>NUCLEOTIDE SEQUENCE [LARGE SCALE GENOMIC DNA]</scope>
    <source>
        <strain evidence="1">SpSt-697</strain>
    </source>
</reference>